<protein>
    <recommendedName>
        <fullName evidence="4 9">N-(5'-phosphoribosyl)anthranilate isomerase</fullName>
        <shortName evidence="9">PRAI</shortName>
        <ecNumber evidence="3 9">5.3.1.24</ecNumber>
    </recommendedName>
</protein>
<evidence type="ECO:0000259" key="10">
    <source>
        <dbReference type="Pfam" id="PF00697"/>
    </source>
</evidence>
<dbReference type="GO" id="GO:0004640">
    <property type="term" value="F:phosphoribosylanthranilate isomerase activity"/>
    <property type="evidence" value="ECO:0007669"/>
    <property type="project" value="UniProtKB-UniRule"/>
</dbReference>
<dbReference type="Proteomes" id="UP000711391">
    <property type="component" value="Unassembled WGS sequence"/>
</dbReference>
<dbReference type="PANTHER" id="PTHR42894:SF1">
    <property type="entry name" value="N-(5'-PHOSPHORIBOSYL)ANTHRANILATE ISOMERASE"/>
    <property type="match status" value="1"/>
</dbReference>
<reference evidence="11" key="1">
    <citation type="submission" date="2020-10" db="EMBL/GenBank/DDBJ databases">
        <title>Microbiome of the Black Sea water column analyzed by genome centric metagenomics.</title>
        <authorList>
            <person name="Cabello-Yeves P.J."/>
            <person name="Callieri C."/>
            <person name="Picazo A."/>
            <person name="Mehrshad M."/>
            <person name="Haro-Moreno J.M."/>
            <person name="Roda-Garcia J."/>
            <person name="Dzembekova N."/>
            <person name="Slabakova V."/>
            <person name="Slabakova N."/>
            <person name="Moncheva S."/>
            <person name="Rodriguez-Valera F."/>
        </authorList>
    </citation>
    <scope>NUCLEOTIDE SEQUENCE</scope>
    <source>
        <strain evidence="11">BS307-5m-G50</strain>
    </source>
</reference>
<evidence type="ECO:0000256" key="4">
    <source>
        <dbReference type="ARBA" id="ARBA00022272"/>
    </source>
</evidence>
<gene>
    <name evidence="9" type="primary">trpF</name>
    <name evidence="11" type="ORF">ISQ64_01830</name>
</gene>
<keyword evidence="6 9" id="KW-0822">Tryptophan biosynthesis</keyword>
<dbReference type="Gene3D" id="3.20.20.70">
    <property type="entry name" value="Aldolase class I"/>
    <property type="match status" value="1"/>
</dbReference>
<evidence type="ECO:0000256" key="8">
    <source>
        <dbReference type="ARBA" id="ARBA00023235"/>
    </source>
</evidence>
<dbReference type="EMBL" id="JADHQD010000007">
    <property type="protein sequence ID" value="MBL6818127.1"/>
    <property type="molecule type" value="Genomic_DNA"/>
</dbReference>
<evidence type="ECO:0000256" key="9">
    <source>
        <dbReference type="HAMAP-Rule" id="MF_00135"/>
    </source>
</evidence>
<evidence type="ECO:0000256" key="2">
    <source>
        <dbReference type="ARBA" id="ARBA00004664"/>
    </source>
</evidence>
<dbReference type="InterPro" id="IPR011060">
    <property type="entry name" value="RibuloseP-bd_barrel"/>
</dbReference>
<keyword evidence="8 9" id="KW-0413">Isomerase</keyword>
<evidence type="ECO:0000256" key="1">
    <source>
        <dbReference type="ARBA" id="ARBA00001164"/>
    </source>
</evidence>
<evidence type="ECO:0000256" key="7">
    <source>
        <dbReference type="ARBA" id="ARBA00023141"/>
    </source>
</evidence>
<dbReference type="AlphaFoldDB" id="A0A937I740"/>
<evidence type="ECO:0000256" key="3">
    <source>
        <dbReference type="ARBA" id="ARBA00012572"/>
    </source>
</evidence>
<dbReference type="SUPFAM" id="SSF51366">
    <property type="entry name" value="Ribulose-phoshate binding barrel"/>
    <property type="match status" value="1"/>
</dbReference>
<dbReference type="GO" id="GO:0000162">
    <property type="term" value="P:L-tryptophan biosynthetic process"/>
    <property type="evidence" value="ECO:0007669"/>
    <property type="project" value="UniProtKB-UniRule"/>
</dbReference>
<evidence type="ECO:0000313" key="12">
    <source>
        <dbReference type="Proteomes" id="UP000711391"/>
    </source>
</evidence>
<dbReference type="InterPro" id="IPR013785">
    <property type="entry name" value="Aldolase_TIM"/>
</dbReference>
<comment type="caution">
    <text evidence="11">The sequence shown here is derived from an EMBL/GenBank/DDBJ whole genome shotgun (WGS) entry which is preliminary data.</text>
</comment>
<dbReference type="HAMAP" id="MF_00135">
    <property type="entry name" value="PRAI"/>
    <property type="match status" value="1"/>
</dbReference>
<sequence length="209" mass="24020">MSRSKVKICGISNIDVLKELIEIGIDYVGFIFYSKSPRYVDIDFLETLKDIDFKNTRPVCVYVNPDKNYVFKTSSYLQNPVLQFHGDEDAAFCESFELDYWKALRIGKKKDLEKTSLYQSADAILLENYKDGMYGGTGESFNWEILHAHKNERQNFVLSGGINLENVDNALNTNSWCLDINSGVESSEGVKDIKLIKHIIEIINNYDFR</sequence>
<dbReference type="PANTHER" id="PTHR42894">
    <property type="entry name" value="N-(5'-PHOSPHORIBOSYL)ANTHRANILATE ISOMERASE"/>
    <property type="match status" value="1"/>
</dbReference>
<proteinExistence type="inferred from homology"/>
<dbReference type="CDD" id="cd00405">
    <property type="entry name" value="PRAI"/>
    <property type="match status" value="1"/>
</dbReference>
<evidence type="ECO:0000256" key="6">
    <source>
        <dbReference type="ARBA" id="ARBA00022822"/>
    </source>
</evidence>
<feature type="domain" description="N-(5'phosphoribosyl) anthranilate isomerase (PRAI)" evidence="10">
    <location>
        <begin position="6"/>
        <end position="201"/>
    </location>
</feature>
<evidence type="ECO:0000313" key="11">
    <source>
        <dbReference type="EMBL" id="MBL6818127.1"/>
    </source>
</evidence>
<accession>A0A937I740</accession>
<dbReference type="InterPro" id="IPR044643">
    <property type="entry name" value="TrpF_fam"/>
</dbReference>
<comment type="catalytic activity">
    <reaction evidence="1 9">
        <text>N-(5-phospho-beta-D-ribosyl)anthranilate = 1-(2-carboxyphenylamino)-1-deoxy-D-ribulose 5-phosphate</text>
        <dbReference type="Rhea" id="RHEA:21540"/>
        <dbReference type="ChEBI" id="CHEBI:18277"/>
        <dbReference type="ChEBI" id="CHEBI:58613"/>
        <dbReference type="EC" id="5.3.1.24"/>
    </reaction>
</comment>
<keyword evidence="5 9" id="KW-0028">Amino-acid biosynthesis</keyword>
<organism evidence="11 12">
    <name type="scientific">SAR86 cluster bacterium</name>
    <dbReference type="NCBI Taxonomy" id="2030880"/>
    <lineage>
        <taxon>Bacteria</taxon>
        <taxon>Pseudomonadati</taxon>
        <taxon>Pseudomonadota</taxon>
        <taxon>Gammaproteobacteria</taxon>
        <taxon>SAR86 cluster</taxon>
    </lineage>
</organism>
<dbReference type="Pfam" id="PF00697">
    <property type="entry name" value="PRAI"/>
    <property type="match status" value="1"/>
</dbReference>
<dbReference type="EC" id="5.3.1.24" evidence="3 9"/>
<comment type="similarity">
    <text evidence="9">Belongs to the TrpF family.</text>
</comment>
<comment type="pathway">
    <text evidence="2 9">Amino-acid biosynthesis; L-tryptophan biosynthesis; L-tryptophan from chorismate: step 3/5.</text>
</comment>
<evidence type="ECO:0000256" key="5">
    <source>
        <dbReference type="ARBA" id="ARBA00022605"/>
    </source>
</evidence>
<keyword evidence="7 9" id="KW-0057">Aromatic amino acid biosynthesis</keyword>
<dbReference type="InterPro" id="IPR001240">
    <property type="entry name" value="PRAI_dom"/>
</dbReference>
<name>A0A937I740_9GAMM</name>